<dbReference type="NCBIfam" id="TIGR00756">
    <property type="entry name" value="PPR"/>
    <property type="match status" value="5"/>
</dbReference>
<dbReference type="RefSeq" id="XP_018434084.2">
    <property type="nucleotide sequence ID" value="XM_018578582.2"/>
</dbReference>
<dbReference type="Gene3D" id="1.25.40.10">
    <property type="entry name" value="Tetratricopeptide repeat domain"/>
    <property type="match status" value="3"/>
</dbReference>
<feature type="repeat" description="PPR" evidence="3">
    <location>
        <begin position="189"/>
        <end position="225"/>
    </location>
</feature>
<accession>A0A6J0JGV6</accession>
<evidence type="ECO:0000313" key="6">
    <source>
        <dbReference type="RefSeq" id="XP_018434084.2"/>
    </source>
</evidence>
<dbReference type="PANTHER" id="PTHR47933">
    <property type="entry name" value="PENTATRICOPEPTIDE REPEAT-CONTAINING PROTEIN 1, MITOCHONDRIAL"/>
    <property type="match status" value="1"/>
</dbReference>
<keyword evidence="5" id="KW-1185">Reference proteome</keyword>
<dbReference type="PROSITE" id="PS51375">
    <property type="entry name" value="PPR"/>
    <property type="match status" value="6"/>
</dbReference>
<reference evidence="5" key="1">
    <citation type="journal article" date="2019" name="Database">
        <title>The radish genome database (RadishGD): an integrated information resource for radish genomics.</title>
        <authorList>
            <person name="Yu H.J."/>
            <person name="Baek S."/>
            <person name="Lee Y.J."/>
            <person name="Cho A."/>
            <person name="Mun J.H."/>
        </authorList>
    </citation>
    <scope>NUCLEOTIDE SEQUENCE [LARGE SCALE GENOMIC DNA]</scope>
    <source>
        <strain evidence="5">cv. WK10039</strain>
    </source>
</reference>
<reference evidence="6" key="2">
    <citation type="submission" date="2025-08" db="UniProtKB">
        <authorList>
            <consortium name="RefSeq"/>
        </authorList>
    </citation>
    <scope>IDENTIFICATION</scope>
    <source>
        <tissue evidence="6">Leaf</tissue>
    </source>
</reference>
<dbReference type="Proteomes" id="UP000504610">
    <property type="component" value="Chromosome 6"/>
</dbReference>
<evidence type="ECO:0000256" key="1">
    <source>
        <dbReference type="ARBA" id="ARBA00007626"/>
    </source>
</evidence>
<evidence type="ECO:0000256" key="3">
    <source>
        <dbReference type="PROSITE-ProRule" id="PRU00708"/>
    </source>
</evidence>
<dbReference type="InterPro" id="IPR002885">
    <property type="entry name" value="PPR_rpt"/>
</dbReference>
<dbReference type="Pfam" id="PF01535">
    <property type="entry name" value="PPR"/>
    <property type="match status" value="4"/>
</dbReference>
<feature type="region of interest" description="Disordered" evidence="4">
    <location>
        <begin position="22"/>
        <end position="48"/>
    </location>
</feature>
<feature type="repeat" description="PPR" evidence="3">
    <location>
        <begin position="296"/>
        <end position="330"/>
    </location>
</feature>
<dbReference type="GO" id="GO:0003729">
    <property type="term" value="F:mRNA binding"/>
    <property type="evidence" value="ECO:0007669"/>
    <property type="project" value="TreeGrafter"/>
</dbReference>
<dbReference type="AlphaFoldDB" id="A0A6J0JGV6"/>
<dbReference type="InterPro" id="IPR011990">
    <property type="entry name" value="TPR-like_helical_dom_sf"/>
</dbReference>
<sequence>MRWNKKKVINLVSNSTNLPSPLIPPPPEIYRLPNPPPKPPNNNTLTLSPSPHHSRFLTFLETNLPHHQTLTPQSLTRFLRSTLRHHPLFAHHDFAVFNWASTLDAFRHDHHSFLWMSSSLSSTHRFSDLRRLLSFVAANPCPCSDGIFSCPKLEPLFRSALDSFCRAGKMDHALSGFETMKRLIDGKPNVGVYNTVLNGYVKKGRGDMEKALAFYKRMGKERVKLDVFTFNILINGYCKSGEFEMALGVFREMKERGCEPNVVSFNTIIRGFFGKGKVEEGVRMAYEMIELGCGLSQATCEILVDGLCREGLVDDASALVMDLTAKRVLPKGFDYGGLVERLCREKKVDRAVEIVEEVWKSDDGGTTPCLIACTTLVEGLRRSGRAEKAAEFVEKMMMMNVGVVPDSVTFNLLIRDLCDSGRSMDANRLRVLATSKGFEADETTYRVLVSGFSKEGRRKEGEVLVNEMLDKDMLPDIFTYNRLMDGLSTAGKFS</sequence>
<dbReference type="KEGG" id="rsz:108806458"/>
<dbReference type="Pfam" id="PF13041">
    <property type="entry name" value="PPR_2"/>
    <property type="match status" value="2"/>
</dbReference>
<proteinExistence type="inferred from homology"/>
<dbReference type="InterPro" id="IPR051240">
    <property type="entry name" value="Mito_RNA-Proc/Resp"/>
</dbReference>
<gene>
    <name evidence="6" type="primary">LOC108806458</name>
</gene>
<evidence type="ECO:0000256" key="4">
    <source>
        <dbReference type="SAM" id="MobiDB-lite"/>
    </source>
</evidence>
<feature type="compositionally biased region" description="Pro residues" evidence="4">
    <location>
        <begin position="22"/>
        <end position="40"/>
    </location>
</feature>
<evidence type="ECO:0000313" key="5">
    <source>
        <dbReference type="Proteomes" id="UP000504610"/>
    </source>
</evidence>
<feature type="repeat" description="PPR" evidence="3">
    <location>
        <begin position="261"/>
        <end position="295"/>
    </location>
</feature>
<feature type="repeat" description="PPR" evidence="3">
    <location>
        <begin position="406"/>
        <end position="440"/>
    </location>
</feature>
<evidence type="ECO:0000256" key="2">
    <source>
        <dbReference type="ARBA" id="ARBA00022737"/>
    </source>
</evidence>
<dbReference type="OrthoDB" id="185373at2759"/>
<protein>
    <submittedName>
        <fullName evidence="6">Pentatricopeptide repeat-containing protein At2g36240</fullName>
    </submittedName>
</protein>
<feature type="repeat" description="PPR" evidence="3">
    <location>
        <begin position="441"/>
        <end position="475"/>
    </location>
</feature>
<keyword evidence="2" id="KW-0677">Repeat</keyword>
<organism evidence="5 6">
    <name type="scientific">Raphanus sativus</name>
    <name type="common">Radish</name>
    <name type="synonym">Raphanus raphanistrum var. sativus</name>
    <dbReference type="NCBI Taxonomy" id="3726"/>
    <lineage>
        <taxon>Eukaryota</taxon>
        <taxon>Viridiplantae</taxon>
        <taxon>Streptophyta</taxon>
        <taxon>Embryophyta</taxon>
        <taxon>Tracheophyta</taxon>
        <taxon>Spermatophyta</taxon>
        <taxon>Magnoliopsida</taxon>
        <taxon>eudicotyledons</taxon>
        <taxon>Gunneridae</taxon>
        <taxon>Pentapetalae</taxon>
        <taxon>rosids</taxon>
        <taxon>malvids</taxon>
        <taxon>Brassicales</taxon>
        <taxon>Brassicaceae</taxon>
        <taxon>Brassiceae</taxon>
        <taxon>Raphanus</taxon>
    </lineage>
</organism>
<dbReference type="GeneID" id="108806458"/>
<name>A0A6J0JGV6_RAPSA</name>
<dbReference type="PANTHER" id="PTHR47933:SF11">
    <property type="entry name" value="PENTATRICOPEPTIDE REPEAT-CONTAINING PROTEIN 2"/>
    <property type="match status" value="1"/>
</dbReference>
<comment type="similarity">
    <text evidence="1">Belongs to the PPR family. P subfamily.</text>
</comment>
<feature type="repeat" description="PPR" evidence="3">
    <location>
        <begin position="226"/>
        <end position="260"/>
    </location>
</feature>